<keyword evidence="2" id="KW-1185">Reference proteome</keyword>
<dbReference type="EMBL" id="CAJOBZ010000043">
    <property type="protein sequence ID" value="CAF4908821.1"/>
    <property type="molecule type" value="Genomic_DNA"/>
</dbReference>
<accession>A0A821VLJ9</accession>
<evidence type="ECO:0000313" key="2">
    <source>
        <dbReference type="Proteomes" id="UP000663880"/>
    </source>
</evidence>
<dbReference type="AlphaFoldDB" id="A0A821VLJ9"/>
<name>A0A821VLJ9_9NEOP</name>
<protein>
    <submittedName>
        <fullName evidence="1">Uncharacterized protein</fullName>
    </submittedName>
</protein>
<evidence type="ECO:0000313" key="1">
    <source>
        <dbReference type="EMBL" id="CAF4908821.1"/>
    </source>
</evidence>
<comment type="caution">
    <text evidence="1">The sequence shown here is derived from an EMBL/GenBank/DDBJ whole genome shotgun (WGS) entry which is preliminary data.</text>
</comment>
<proteinExistence type="predicted"/>
<sequence>MPKIDDACQEAEMRLPNASMGVKMTSYIKAKPNSCVEPVLTDRRLGPKDWYVLSIRNVDKVSYWTQMNL</sequence>
<gene>
    <name evidence="1" type="ORF">PMACD_LOCUS11951</name>
</gene>
<organism evidence="1 2">
    <name type="scientific">Pieris macdunnoughi</name>
    <dbReference type="NCBI Taxonomy" id="345717"/>
    <lineage>
        <taxon>Eukaryota</taxon>
        <taxon>Metazoa</taxon>
        <taxon>Ecdysozoa</taxon>
        <taxon>Arthropoda</taxon>
        <taxon>Hexapoda</taxon>
        <taxon>Insecta</taxon>
        <taxon>Pterygota</taxon>
        <taxon>Neoptera</taxon>
        <taxon>Endopterygota</taxon>
        <taxon>Lepidoptera</taxon>
        <taxon>Glossata</taxon>
        <taxon>Ditrysia</taxon>
        <taxon>Papilionoidea</taxon>
        <taxon>Pieridae</taxon>
        <taxon>Pierinae</taxon>
        <taxon>Pieris</taxon>
    </lineage>
</organism>
<reference evidence="1" key="1">
    <citation type="submission" date="2021-02" db="EMBL/GenBank/DDBJ databases">
        <authorList>
            <person name="Steward A R."/>
        </authorList>
    </citation>
    <scope>NUCLEOTIDE SEQUENCE</scope>
</reference>
<dbReference type="Proteomes" id="UP000663880">
    <property type="component" value="Unassembled WGS sequence"/>
</dbReference>